<sequence length="65" mass="6780">MSEMLVALIKTNSQTNEASKRAASVTAALEVIIAAVANPSNGSVLEEEMSNLSKYADQIQAALKG</sequence>
<comment type="caution">
    <text evidence="1">The sequence shown here is derived from an EMBL/GenBank/DDBJ whole genome shotgun (WGS) entry which is preliminary data.</text>
</comment>
<evidence type="ECO:0000313" key="1">
    <source>
        <dbReference type="EMBL" id="KFE50952.1"/>
    </source>
</evidence>
<gene>
    <name evidence="1" type="ORF">IV02_16195</name>
</gene>
<accession>A0A085V689</accession>
<reference evidence="1 2" key="1">
    <citation type="submission" date="2014-07" db="EMBL/GenBank/DDBJ databases">
        <title>Draft Genome Sequences of Environmental Pseudomonas syringae strains.</title>
        <authorList>
            <person name="Baltrus D.A."/>
            <person name="Berge O."/>
            <person name="Morris C."/>
        </authorList>
    </citation>
    <scope>NUCLEOTIDE SEQUENCE [LARGE SCALE GENOMIC DNA]</scope>
    <source>
        <strain evidence="1 2">CEB003</strain>
    </source>
</reference>
<dbReference type="Proteomes" id="UP000028643">
    <property type="component" value="Unassembled WGS sequence"/>
</dbReference>
<evidence type="ECO:0000313" key="2">
    <source>
        <dbReference type="Proteomes" id="UP000028643"/>
    </source>
</evidence>
<proteinExistence type="predicted"/>
<dbReference type="RefSeq" id="WP_047576248.1">
    <property type="nucleotide sequence ID" value="NZ_JPQT01000108.1"/>
</dbReference>
<organism evidence="1 2">
    <name type="scientific">Pseudomonas syringae</name>
    <dbReference type="NCBI Taxonomy" id="317"/>
    <lineage>
        <taxon>Bacteria</taxon>
        <taxon>Pseudomonadati</taxon>
        <taxon>Pseudomonadota</taxon>
        <taxon>Gammaproteobacteria</taxon>
        <taxon>Pseudomonadales</taxon>
        <taxon>Pseudomonadaceae</taxon>
        <taxon>Pseudomonas</taxon>
    </lineage>
</organism>
<dbReference type="AlphaFoldDB" id="A0A085V689"/>
<name>A0A085V689_PSESX</name>
<dbReference type="EMBL" id="JPQT01000108">
    <property type="protein sequence ID" value="KFE50952.1"/>
    <property type="molecule type" value="Genomic_DNA"/>
</dbReference>
<dbReference type="PATRIC" id="fig|317.174.peg.3310"/>
<protein>
    <submittedName>
        <fullName evidence="1">Uncharacterized protein</fullName>
    </submittedName>
</protein>